<protein>
    <submittedName>
        <fullName evidence="7">RDD family protein</fullName>
    </submittedName>
</protein>
<sequence>MDEQIIIGEGVVLDARPASFATRGLAFAIDILGILAIIFIVSYWLSSTSIFLGDLSNALAIAIVVFFIVILPTGVESLSHGRSLGKWAMGLQVVRDDGGPVTVRHSFIRALVGVGELWLTTGAVALITSLINPRGKRLGDLLAGTFVIRIRGGGPRSATIVMPPHLARWATATDMAQLPDGLALSCRQFLGRTNTLHAGSRQQMAQDFAGQLATKVAPLPPAGTHPEDFIAAVILERSRREQQSEANRQEYAGQLQAQLQALPYGIQNPEN</sequence>
<dbReference type="GO" id="GO:0016020">
    <property type="term" value="C:membrane"/>
    <property type="evidence" value="ECO:0007669"/>
    <property type="project" value="UniProtKB-SubCell"/>
</dbReference>
<reference evidence="7" key="1">
    <citation type="submission" date="2024-02" db="EMBL/GenBank/DDBJ databases">
        <title>Tomenella chthoni gen. nov. sp. nov., a member of the family Jonesiaceae isolated from bat guano.</title>
        <authorList>
            <person name="Miller S.L."/>
            <person name="King J."/>
            <person name="Sankaranarayanan K."/>
            <person name="Lawson P.A."/>
        </authorList>
    </citation>
    <scope>NUCLEOTIDE SEQUENCE</scope>
    <source>
        <strain evidence="7">BS-20</strain>
    </source>
</reference>
<feature type="transmembrane region" description="Helical" evidence="5">
    <location>
        <begin position="57"/>
        <end position="75"/>
    </location>
</feature>
<evidence type="ECO:0000256" key="5">
    <source>
        <dbReference type="SAM" id="Phobius"/>
    </source>
</evidence>
<dbReference type="AlphaFoldDB" id="A0AAU7DYA0"/>
<organism evidence="7">
    <name type="scientific">Jonesiaceae bacterium BS-20</name>
    <dbReference type="NCBI Taxonomy" id="3120821"/>
    <lineage>
        <taxon>Bacteria</taxon>
        <taxon>Bacillati</taxon>
        <taxon>Actinomycetota</taxon>
        <taxon>Actinomycetes</taxon>
        <taxon>Micrococcales</taxon>
        <taxon>Jonesiaceae</taxon>
    </lineage>
</organism>
<evidence type="ECO:0000259" key="6">
    <source>
        <dbReference type="Pfam" id="PF06271"/>
    </source>
</evidence>
<dbReference type="EMBL" id="CP146203">
    <property type="protein sequence ID" value="XBH22007.1"/>
    <property type="molecule type" value="Genomic_DNA"/>
</dbReference>
<evidence type="ECO:0000313" key="7">
    <source>
        <dbReference type="EMBL" id="XBH22007.1"/>
    </source>
</evidence>
<proteinExistence type="predicted"/>
<dbReference type="InterPro" id="IPR010432">
    <property type="entry name" value="RDD"/>
</dbReference>
<keyword evidence="4 5" id="KW-0472">Membrane</keyword>
<dbReference type="PANTHER" id="PTHR38480:SF1">
    <property type="entry name" value="SLR0254 PROTEIN"/>
    <property type="match status" value="1"/>
</dbReference>
<gene>
    <name evidence="7" type="ORF">V5R04_01905</name>
</gene>
<name>A0AAU7DYA0_9MICO</name>
<accession>A0AAU7DYA0</accession>
<comment type="subcellular location">
    <subcellularLocation>
        <location evidence="1">Membrane</location>
        <topology evidence="1">Multi-pass membrane protein</topology>
    </subcellularLocation>
</comment>
<evidence type="ECO:0000256" key="1">
    <source>
        <dbReference type="ARBA" id="ARBA00004141"/>
    </source>
</evidence>
<keyword evidence="3 5" id="KW-1133">Transmembrane helix</keyword>
<evidence type="ECO:0000256" key="3">
    <source>
        <dbReference type="ARBA" id="ARBA00022989"/>
    </source>
</evidence>
<dbReference type="PANTHER" id="PTHR38480">
    <property type="entry name" value="SLR0254 PROTEIN"/>
    <property type="match status" value="1"/>
</dbReference>
<keyword evidence="2 5" id="KW-0812">Transmembrane</keyword>
<evidence type="ECO:0000256" key="2">
    <source>
        <dbReference type="ARBA" id="ARBA00022692"/>
    </source>
</evidence>
<evidence type="ECO:0000256" key="4">
    <source>
        <dbReference type="ARBA" id="ARBA00023136"/>
    </source>
</evidence>
<feature type="transmembrane region" description="Helical" evidence="5">
    <location>
        <begin position="25"/>
        <end position="45"/>
    </location>
</feature>
<feature type="domain" description="RDD" evidence="6">
    <location>
        <begin position="18"/>
        <end position="144"/>
    </location>
</feature>
<dbReference type="Pfam" id="PF06271">
    <property type="entry name" value="RDD"/>
    <property type="match status" value="1"/>
</dbReference>
<feature type="transmembrane region" description="Helical" evidence="5">
    <location>
        <begin position="107"/>
        <end position="131"/>
    </location>
</feature>